<keyword evidence="9" id="KW-1133">Transmembrane helix</keyword>
<dbReference type="InterPro" id="IPR000719">
    <property type="entry name" value="Prot_kinase_dom"/>
</dbReference>
<evidence type="ECO:0000256" key="11">
    <source>
        <dbReference type="ARBA" id="ARBA00023180"/>
    </source>
</evidence>
<sequence>MAFASSFVCFILSLLLILVQAKGRNDSACPKSFTCGNLTDMSFPFTLLTQPDCGIMSISGCDVKQYPRIQLLPGGDWYDAISMPFNYTVLLVDPKFQTILRKNKCQAFNKNISLPDSPSISFKILQIFMTDFYRCNSASSTLKHNEHFSGYKMYNGCKGFNIYYNLPGDDDEVFPAGNLTTNCSLLQLPIHPTVDGNFFTPGFLVEWKLSDDCNKCHYDGDATTRRSMGMVLGTELEKATNDFSSSRVIGHGGFGTVYYGKLKDGREVAVKRLYEHNCKQMQQFVNEIEILTRLRHNNLVTLYGCTSRRSRELLLVYEYIPNGTLADHLHGDRAKNRSLTLPVRLNIAIETAGALAYLHASDIIHCDVKTNNILLDQNFSVKVADFGISCLFPNDVSHISTAPRGTPGYIDPKYQECYQLTSKSDVYSFGVVLVELISSMPAVDMNRHSQEVNLANFAINKIVKCAFHELIDPSLGFDSDTKILEMTASVAELAFLCLQTDRDMRPTMVEVLDTLKEIQTSEFDNEKKVKSTIFEDFGPETDKKLPGILQSKEVKIHNMSLAFSSVCFILSLLLMLVQAKGRNDSTCPKSFSCGNLTDLSFPFSLSTQPDCGIVPISGCDAKPFPRIQLLPEGEWYYARGKEYSYIILLVDPKLQTILRKNKCQAFNENISLSDSPSISYTAVNLQNFYKCNRTSSNNPYINQTIKDHFDGYESYDGCDGFTIYYKFYGVDDEDILAGNHTANCSLIRLPYFQTEPGNNLVNFLRPEILVEWKLSDDCNECHYDGGRCQTDKKNNFLCYKDAKANRRELGLILGTELEEATNDFKSSRVLGDGGFGTVYYGQLKDGREVAVKRLYEHNSKRMQQFVNEIEILTRLRHTNLVTLYGCTSRRSHELILVYEYIPNGTLADHLHGDRAKNRSLTWPVRLNIAIESAGALAYLHASDIIHCDVKTNNILLDQSFSVKVADFGISRLFPNDVSHISTAPRGTPGYIDPKYHECYQLTIKSDVYSFGVVLVELISSMPAVDMMRHSQEINLASFAINKIVKCAFNELIDPSLGFDSDTKIWEMTRSVAELAFLCLQTDRDMRPTMTEVLDTLKEIQTGEFDNEKRAKLLLNQVKSQPSPNSVTDKWTTCSSTIANTK</sequence>
<reference evidence="15" key="1">
    <citation type="submission" date="2023-08" db="EMBL/GenBank/DDBJ databases">
        <title>A de novo genome assembly of Solanum verrucosum Schlechtendal, a Mexican diploid species geographically isolated from the other diploid A-genome species in potato relatives.</title>
        <authorList>
            <person name="Hosaka K."/>
        </authorList>
    </citation>
    <scope>NUCLEOTIDE SEQUENCE</scope>
    <source>
        <tissue evidence="15">Young leaves</tissue>
    </source>
</reference>
<dbReference type="Gene3D" id="1.10.510.10">
    <property type="entry name" value="Transferase(Phosphotransferase) domain 1"/>
    <property type="match status" value="2"/>
</dbReference>
<feature type="domain" description="Protein kinase" evidence="14">
    <location>
        <begin position="243"/>
        <end position="518"/>
    </location>
</feature>
<evidence type="ECO:0000256" key="2">
    <source>
        <dbReference type="ARBA" id="ARBA00022527"/>
    </source>
</evidence>
<evidence type="ECO:0000256" key="9">
    <source>
        <dbReference type="ARBA" id="ARBA00022989"/>
    </source>
</evidence>
<dbReference type="Pfam" id="PF00069">
    <property type="entry name" value="Pkinase"/>
    <property type="match status" value="2"/>
</dbReference>
<evidence type="ECO:0000256" key="1">
    <source>
        <dbReference type="ARBA" id="ARBA00004167"/>
    </source>
</evidence>
<dbReference type="PANTHER" id="PTHR46008:SF12">
    <property type="entry name" value="LEAF RUST 10 DISEASE-RESISTANCE LOCUS RECEPTOR-LIKE PROTEIN KINASE-LIKE 1.1"/>
    <property type="match status" value="1"/>
</dbReference>
<dbReference type="PROSITE" id="PS00107">
    <property type="entry name" value="PROTEIN_KINASE_ATP"/>
    <property type="match status" value="2"/>
</dbReference>
<feature type="chain" id="PRO_5042272633" description="Protein kinase domain-containing protein" evidence="13">
    <location>
        <begin position="24"/>
        <end position="1141"/>
    </location>
</feature>
<name>A0AAF0QT95_SOLVR</name>
<dbReference type="InterPro" id="IPR008271">
    <property type="entry name" value="Ser/Thr_kinase_AS"/>
</dbReference>
<keyword evidence="6 12" id="KW-0547">Nucleotide-binding</keyword>
<dbReference type="PROSITE" id="PS50011">
    <property type="entry name" value="PROTEIN_KINASE_DOM"/>
    <property type="match status" value="2"/>
</dbReference>
<evidence type="ECO:0000313" key="15">
    <source>
        <dbReference type="EMBL" id="WMV28262.1"/>
    </source>
</evidence>
<dbReference type="SUPFAM" id="SSF56112">
    <property type="entry name" value="Protein kinase-like (PK-like)"/>
    <property type="match status" value="2"/>
</dbReference>
<evidence type="ECO:0000256" key="6">
    <source>
        <dbReference type="ARBA" id="ARBA00022741"/>
    </source>
</evidence>
<dbReference type="InterPro" id="IPR032872">
    <property type="entry name" value="WAK_assoc_C"/>
</dbReference>
<dbReference type="Pfam" id="PF14380">
    <property type="entry name" value="WAK_assoc"/>
    <property type="match status" value="1"/>
</dbReference>
<evidence type="ECO:0000256" key="4">
    <source>
        <dbReference type="ARBA" id="ARBA00022692"/>
    </source>
</evidence>
<keyword evidence="16" id="KW-1185">Reference proteome</keyword>
<dbReference type="AlphaFoldDB" id="A0AAF0QT95"/>
<dbReference type="GO" id="GO:0004674">
    <property type="term" value="F:protein serine/threonine kinase activity"/>
    <property type="evidence" value="ECO:0007669"/>
    <property type="project" value="UniProtKB-KW"/>
</dbReference>
<accession>A0AAF0QT95</accession>
<keyword evidence="5 13" id="KW-0732">Signal</keyword>
<feature type="binding site" evidence="12">
    <location>
        <position position="852"/>
    </location>
    <ligand>
        <name>ATP</name>
        <dbReference type="ChEBI" id="CHEBI:30616"/>
    </ligand>
</feature>
<comment type="subcellular location">
    <subcellularLocation>
        <location evidence="1">Membrane</location>
        <topology evidence="1">Single-pass membrane protein</topology>
    </subcellularLocation>
</comment>
<keyword evidence="4" id="KW-0812">Transmembrane</keyword>
<feature type="domain" description="Protein kinase" evidence="14">
    <location>
        <begin position="824"/>
        <end position="1099"/>
    </location>
</feature>
<proteinExistence type="predicted"/>
<evidence type="ECO:0000256" key="5">
    <source>
        <dbReference type="ARBA" id="ARBA00022729"/>
    </source>
</evidence>
<evidence type="ECO:0000313" key="16">
    <source>
        <dbReference type="Proteomes" id="UP001234989"/>
    </source>
</evidence>
<dbReference type="SMART" id="SM00220">
    <property type="entry name" value="S_TKc"/>
    <property type="match status" value="2"/>
</dbReference>
<dbReference type="EMBL" id="CP133616">
    <property type="protein sequence ID" value="WMV28262.1"/>
    <property type="molecule type" value="Genomic_DNA"/>
</dbReference>
<organism evidence="15 16">
    <name type="scientific">Solanum verrucosum</name>
    <dbReference type="NCBI Taxonomy" id="315347"/>
    <lineage>
        <taxon>Eukaryota</taxon>
        <taxon>Viridiplantae</taxon>
        <taxon>Streptophyta</taxon>
        <taxon>Embryophyta</taxon>
        <taxon>Tracheophyta</taxon>
        <taxon>Spermatophyta</taxon>
        <taxon>Magnoliopsida</taxon>
        <taxon>eudicotyledons</taxon>
        <taxon>Gunneridae</taxon>
        <taxon>Pentapetalae</taxon>
        <taxon>asterids</taxon>
        <taxon>lamiids</taxon>
        <taxon>Solanales</taxon>
        <taxon>Solanaceae</taxon>
        <taxon>Solanoideae</taxon>
        <taxon>Solaneae</taxon>
        <taxon>Solanum</taxon>
    </lineage>
</organism>
<evidence type="ECO:0000256" key="7">
    <source>
        <dbReference type="ARBA" id="ARBA00022777"/>
    </source>
</evidence>
<protein>
    <recommendedName>
        <fullName evidence="14">Protein kinase domain-containing protein</fullName>
    </recommendedName>
</protein>
<evidence type="ECO:0000256" key="3">
    <source>
        <dbReference type="ARBA" id="ARBA00022679"/>
    </source>
</evidence>
<dbReference type="InterPro" id="IPR017441">
    <property type="entry name" value="Protein_kinase_ATP_BS"/>
</dbReference>
<keyword evidence="3" id="KW-0808">Transferase</keyword>
<dbReference type="FunFam" id="3.30.200.20:FF:000217">
    <property type="entry name" value="probable LRR receptor-like serine/threonine-protein kinase At1g53430"/>
    <property type="match status" value="2"/>
</dbReference>
<evidence type="ECO:0000259" key="14">
    <source>
        <dbReference type="PROSITE" id="PS50011"/>
    </source>
</evidence>
<keyword evidence="2" id="KW-0723">Serine/threonine-protein kinase</keyword>
<keyword evidence="8 12" id="KW-0067">ATP-binding</keyword>
<feature type="signal peptide" evidence="13">
    <location>
        <begin position="1"/>
        <end position="23"/>
    </location>
</feature>
<dbReference type="InterPro" id="IPR011009">
    <property type="entry name" value="Kinase-like_dom_sf"/>
</dbReference>
<dbReference type="PROSITE" id="PS00108">
    <property type="entry name" value="PROTEIN_KINASE_ST"/>
    <property type="match status" value="2"/>
</dbReference>
<keyword evidence="10" id="KW-0472">Membrane</keyword>
<evidence type="ECO:0000256" key="12">
    <source>
        <dbReference type="PROSITE-ProRule" id="PRU10141"/>
    </source>
</evidence>
<feature type="binding site" evidence="12">
    <location>
        <position position="271"/>
    </location>
    <ligand>
        <name>ATP</name>
        <dbReference type="ChEBI" id="CHEBI:30616"/>
    </ligand>
</feature>
<evidence type="ECO:0000256" key="8">
    <source>
        <dbReference type="ARBA" id="ARBA00022840"/>
    </source>
</evidence>
<evidence type="ECO:0000256" key="10">
    <source>
        <dbReference type="ARBA" id="ARBA00023136"/>
    </source>
</evidence>
<keyword evidence="11" id="KW-0325">Glycoprotein</keyword>
<evidence type="ECO:0000256" key="13">
    <source>
        <dbReference type="SAM" id="SignalP"/>
    </source>
</evidence>
<keyword evidence="7" id="KW-0418">Kinase</keyword>
<dbReference type="Proteomes" id="UP001234989">
    <property type="component" value="Chromosome 5"/>
</dbReference>
<gene>
    <name evidence="15" type="ORF">MTR67_021647</name>
</gene>
<dbReference type="FunFam" id="1.10.510.10:FF:000161">
    <property type="entry name" value="Wall-associated receptor kinase-like 20"/>
    <property type="match status" value="2"/>
</dbReference>
<dbReference type="Gene3D" id="3.30.200.20">
    <property type="entry name" value="Phosphorylase Kinase, domain 1"/>
    <property type="match status" value="2"/>
</dbReference>
<dbReference type="PANTHER" id="PTHR46008">
    <property type="entry name" value="LEAF RUST 10 DISEASE-RESISTANCE LOCUS RECEPTOR-LIKE PROTEIN KINASE-LIKE 1.4"/>
    <property type="match status" value="1"/>
</dbReference>
<dbReference type="GO" id="GO:0005524">
    <property type="term" value="F:ATP binding"/>
    <property type="evidence" value="ECO:0007669"/>
    <property type="project" value="UniProtKB-UniRule"/>
</dbReference>
<dbReference type="GO" id="GO:0005886">
    <property type="term" value="C:plasma membrane"/>
    <property type="evidence" value="ECO:0007669"/>
    <property type="project" value="UniProtKB-ARBA"/>
</dbReference>